<dbReference type="NCBIfam" id="NF045639">
    <property type="entry name" value="GCX_COOH"/>
    <property type="match status" value="1"/>
</dbReference>
<dbReference type="Gene3D" id="2.60.40.10">
    <property type="entry name" value="Immunoglobulins"/>
    <property type="match status" value="1"/>
</dbReference>
<dbReference type="InterPro" id="IPR055015">
    <property type="entry name" value="GCX_COOH"/>
</dbReference>
<accession>A0A0P7BX75</accession>
<dbReference type="EMBL" id="LGTQ01000005">
    <property type="protein sequence ID" value="KPM49213.1"/>
    <property type="molecule type" value="Genomic_DNA"/>
</dbReference>
<reference evidence="2 3" key="1">
    <citation type="submission" date="2015-07" db="EMBL/GenBank/DDBJ databases">
        <title>The draft genome sequence of Leadbetterella sp. JN14-9.</title>
        <authorList>
            <person name="Liu Y."/>
            <person name="Du J."/>
            <person name="Shao Z."/>
        </authorList>
    </citation>
    <scope>NUCLEOTIDE SEQUENCE [LARGE SCALE GENOMIC DNA]</scope>
    <source>
        <strain evidence="2 3">JN14-9</strain>
    </source>
</reference>
<keyword evidence="1" id="KW-0732">Signal</keyword>
<gene>
    <name evidence="2" type="ORF">AFM12_00805</name>
</gene>
<dbReference type="GO" id="GO:0008237">
    <property type="term" value="F:metallopeptidase activity"/>
    <property type="evidence" value="ECO:0007669"/>
    <property type="project" value="InterPro"/>
</dbReference>
<dbReference type="AlphaFoldDB" id="A0A0P7BX75"/>
<feature type="chain" id="PRO_5006136303" description="Peptidase M12B domain-containing protein" evidence="1">
    <location>
        <begin position="22"/>
        <end position="976"/>
    </location>
</feature>
<evidence type="ECO:0000256" key="1">
    <source>
        <dbReference type="SAM" id="SignalP"/>
    </source>
</evidence>
<dbReference type="SUPFAM" id="SSF55486">
    <property type="entry name" value="Metalloproteases ('zincins'), catalytic domain"/>
    <property type="match status" value="1"/>
</dbReference>
<dbReference type="OrthoDB" id="9792152at2"/>
<evidence type="ECO:0000313" key="2">
    <source>
        <dbReference type="EMBL" id="KPM49213.1"/>
    </source>
</evidence>
<organism evidence="2 3">
    <name type="scientific">Jiulongibacter sediminis</name>
    <dbReference type="NCBI Taxonomy" id="1605367"/>
    <lineage>
        <taxon>Bacteria</taxon>
        <taxon>Pseudomonadati</taxon>
        <taxon>Bacteroidota</taxon>
        <taxon>Cytophagia</taxon>
        <taxon>Cytophagales</taxon>
        <taxon>Leadbetterellaceae</taxon>
        <taxon>Jiulongibacter</taxon>
    </lineage>
</organism>
<keyword evidence="3" id="KW-1185">Reference proteome</keyword>
<comment type="caution">
    <text evidence="2">The sequence shown here is derived from an EMBL/GenBank/DDBJ whole genome shotgun (WGS) entry which is preliminary data.</text>
</comment>
<dbReference type="RefSeq" id="WP_055143207.1">
    <property type="nucleotide sequence ID" value="NZ_JXSZ01000005.1"/>
</dbReference>
<dbReference type="PATRIC" id="fig|1605367.3.peg.1493"/>
<dbReference type="Proteomes" id="UP000050454">
    <property type="component" value="Unassembled WGS sequence"/>
</dbReference>
<evidence type="ECO:0000313" key="3">
    <source>
        <dbReference type="Proteomes" id="UP000050454"/>
    </source>
</evidence>
<proteinExistence type="predicted"/>
<feature type="signal peptide" evidence="1">
    <location>
        <begin position="1"/>
        <end position="21"/>
    </location>
</feature>
<dbReference type="InterPro" id="IPR024079">
    <property type="entry name" value="MetalloPept_cat_dom_sf"/>
</dbReference>
<dbReference type="InterPro" id="IPR013783">
    <property type="entry name" value="Ig-like_fold"/>
</dbReference>
<dbReference type="Pfam" id="PF13583">
    <property type="entry name" value="Reprolysin_4"/>
    <property type="match status" value="1"/>
</dbReference>
<dbReference type="STRING" id="1605367.AFM12_00805"/>
<name>A0A0P7BX75_9BACT</name>
<protein>
    <recommendedName>
        <fullName evidence="4">Peptidase M12B domain-containing protein</fullName>
    </recommendedName>
</protein>
<dbReference type="Gene3D" id="3.40.390.10">
    <property type="entry name" value="Collagenase (Catalytic Domain)"/>
    <property type="match status" value="1"/>
</dbReference>
<sequence length="976" mass="101793">MKTLNLLWLGVALAFSNVSIAQDLPSGTQFQLDVQQLKTQFNTAETGSFFSMNLPLPDGSLVPYKMKSSHIMESQPEEIITLTGETADGLSLIRLSITPTGLTGIIRSNNAYFLIEPIDKKTDTFVLYNINDSGRGECNAEEPEPQKFTNENGKILSTGAFPIGSQMRSYRFAGAATGEMTSALGSQTAARDKIIAIMNATNLIYEVEASTQFSLIAKTTDLSLIFTNAATDPFSVNPNFGSANDSQNGFDSMNPGVLSYNEYDMGHTFNVISSGGARGTGGGSPCVDNSKSAGWTEFNSAASLGLIVGIFAHEVGHQFNAWHTYNAIGGSSSSPTFCTSGWSSTTAVEPGSGSTLMAYGNNCSNNSSGTLSSYVLTSPNNESYFHVKSLDQIFTKMSGVSNCFTTSATGNTPPVATVGSNATIPKGTPFRLTGSGSDNDAAANLSYAWEQIDVATSNDQGALGSSINGTGGYPAVNSAASAPLFRSKISSSPSRVFPDINFILNNANNPADNEGEDLPQVARTMNFRFTVRDNQPSGGGLDSEALVVTVSNTGPFEITSHSTTSTIAAGSSFAVAWAVNGTQALSANVKISMSVDGYDYPIELLASTPNDGSASVTIPGNFPATTKARIKISSLGGNGYEWFDVNNANLTITSACSAVTNFICPPNALTSTSGNGALNMGLGNFTGDKLNSPLTNGFPGPSSKGMYVYTDQTKTACHLAWSLNAIVVKIRVATTGEYTIGAGTTGSSSASTTVSSIYNSSTFSCSSFLGSNGSGAVSWSGSYSLTLNACTDYWVAFYRVFGDETALNATISGPGEIYNVGNTPAGFSYTYVAFNNSTGKAAAISSTSNFTSLGGGNFSIKGLLYENAFNPATYNGNSESKFYQSGSCMLFSSNTKPVTVIAPPCPTSTSLVSASNDISSGTLVYQTSNSTAPGLIQATNQITGGNVTYDAGMKVEMNPGFKVENAVFEAKIGGCN</sequence>
<evidence type="ECO:0008006" key="4">
    <source>
        <dbReference type="Google" id="ProtNLM"/>
    </source>
</evidence>